<evidence type="ECO:0000313" key="2">
    <source>
        <dbReference type="Proteomes" id="UP000886998"/>
    </source>
</evidence>
<evidence type="ECO:0000313" key="1">
    <source>
        <dbReference type="EMBL" id="GFY72973.1"/>
    </source>
</evidence>
<sequence>MDEFLTSSWTCRPRTLSCRPSTCTLPTRSVLLQSNLLRKWGNALQLCKEDNSLLSMRAESLWNLIGQSHVKELTGADSTVRCIIKR</sequence>
<accession>A0A8X6YLH0</accession>
<dbReference type="AlphaFoldDB" id="A0A8X6YLH0"/>
<gene>
    <name evidence="1" type="ORF">TNIN_1721</name>
</gene>
<dbReference type="EMBL" id="BMAV01019752">
    <property type="protein sequence ID" value="GFY72973.1"/>
    <property type="molecule type" value="Genomic_DNA"/>
</dbReference>
<comment type="caution">
    <text evidence="1">The sequence shown here is derived from an EMBL/GenBank/DDBJ whole genome shotgun (WGS) entry which is preliminary data.</text>
</comment>
<keyword evidence="2" id="KW-1185">Reference proteome</keyword>
<proteinExistence type="predicted"/>
<reference evidence="1" key="1">
    <citation type="submission" date="2020-08" db="EMBL/GenBank/DDBJ databases">
        <title>Multicomponent nature underlies the extraordinary mechanical properties of spider dragline silk.</title>
        <authorList>
            <person name="Kono N."/>
            <person name="Nakamura H."/>
            <person name="Mori M."/>
            <person name="Yoshida Y."/>
            <person name="Ohtoshi R."/>
            <person name="Malay A.D."/>
            <person name="Moran D.A.P."/>
            <person name="Tomita M."/>
            <person name="Numata K."/>
            <person name="Arakawa K."/>
        </authorList>
    </citation>
    <scope>NUCLEOTIDE SEQUENCE</scope>
</reference>
<dbReference type="Proteomes" id="UP000886998">
    <property type="component" value="Unassembled WGS sequence"/>
</dbReference>
<organism evidence="1 2">
    <name type="scientific">Trichonephila inaurata madagascariensis</name>
    <dbReference type="NCBI Taxonomy" id="2747483"/>
    <lineage>
        <taxon>Eukaryota</taxon>
        <taxon>Metazoa</taxon>
        <taxon>Ecdysozoa</taxon>
        <taxon>Arthropoda</taxon>
        <taxon>Chelicerata</taxon>
        <taxon>Arachnida</taxon>
        <taxon>Araneae</taxon>
        <taxon>Araneomorphae</taxon>
        <taxon>Entelegynae</taxon>
        <taxon>Araneoidea</taxon>
        <taxon>Nephilidae</taxon>
        <taxon>Trichonephila</taxon>
        <taxon>Trichonephila inaurata</taxon>
    </lineage>
</organism>
<name>A0A8X6YLH0_9ARAC</name>
<protein>
    <submittedName>
        <fullName evidence="1">Uncharacterized protein</fullName>
    </submittedName>
</protein>